<dbReference type="AlphaFoldDB" id="A0A6G1L617"/>
<evidence type="ECO:0000313" key="3">
    <source>
        <dbReference type="Proteomes" id="UP000799436"/>
    </source>
</evidence>
<proteinExistence type="predicted"/>
<feature type="domain" description="SGNH hydrolase-type esterase" evidence="1">
    <location>
        <begin position="8"/>
        <end position="247"/>
    </location>
</feature>
<keyword evidence="3" id="KW-1185">Reference proteome</keyword>
<dbReference type="GO" id="GO:0006629">
    <property type="term" value="P:lipid metabolic process"/>
    <property type="evidence" value="ECO:0007669"/>
    <property type="project" value="TreeGrafter"/>
</dbReference>
<dbReference type="EMBL" id="ML995845">
    <property type="protein sequence ID" value="KAF2768381.1"/>
    <property type="molecule type" value="Genomic_DNA"/>
</dbReference>
<gene>
    <name evidence="2" type="ORF">EJ03DRAFT_344024</name>
</gene>
<dbReference type="CDD" id="cd01823">
    <property type="entry name" value="SEST_like"/>
    <property type="match status" value="1"/>
</dbReference>
<sequence length="264" mass="29143">MGRLRIVALGSSFAAGPSIEPQVDLSARRSGRNYAHQLAESLNAELTDLTVSGATLLNVLCEPQEVTWSPRAIFQPQLDSLPSNADIVTLTGGGNDLGYSGGMVFDSLMASVPALVRWMFKMWIPHPGIDLTLDHLASRFVEVLDAVHQRAPQAKIYLVQYPCVFGPSSRPSSKLPLSWEAIEYYRRRGVILDRAYETAAKVRSEFVEVLPVAEWSEDHALGSEQPWISGFSLGLLWNRQIPYHPNLIAHTAIAERLIAAIRSP</sequence>
<dbReference type="Gene3D" id="3.40.50.1110">
    <property type="entry name" value="SGNH hydrolase"/>
    <property type="match status" value="1"/>
</dbReference>
<dbReference type="InterPro" id="IPR037460">
    <property type="entry name" value="SEST-like"/>
</dbReference>
<dbReference type="InterPro" id="IPR013830">
    <property type="entry name" value="SGNH_hydro"/>
</dbReference>
<protein>
    <submittedName>
        <fullName evidence="2">SGNH hydrolase</fullName>
    </submittedName>
</protein>
<dbReference type="Proteomes" id="UP000799436">
    <property type="component" value="Unassembled WGS sequence"/>
</dbReference>
<dbReference type="PANTHER" id="PTHR37981">
    <property type="entry name" value="LIPASE 2"/>
    <property type="match status" value="1"/>
</dbReference>
<dbReference type="InterPro" id="IPR036514">
    <property type="entry name" value="SGNH_hydro_sf"/>
</dbReference>
<accession>A0A6G1L617</accession>
<evidence type="ECO:0000259" key="1">
    <source>
        <dbReference type="Pfam" id="PF13472"/>
    </source>
</evidence>
<dbReference type="OrthoDB" id="21678at2759"/>
<name>A0A6G1L617_9PEZI</name>
<evidence type="ECO:0000313" key="2">
    <source>
        <dbReference type="EMBL" id="KAF2768381.1"/>
    </source>
</evidence>
<dbReference type="SUPFAM" id="SSF52266">
    <property type="entry name" value="SGNH hydrolase"/>
    <property type="match status" value="1"/>
</dbReference>
<reference evidence="2" key="1">
    <citation type="journal article" date="2020" name="Stud. Mycol.">
        <title>101 Dothideomycetes genomes: a test case for predicting lifestyles and emergence of pathogens.</title>
        <authorList>
            <person name="Haridas S."/>
            <person name="Albert R."/>
            <person name="Binder M."/>
            <person name="Bloem J."/>
            <person name="Labutti K."/>
            <person name="Salamov A."/>
            <person name="Andreopoulos B."/>
            <person name="Baker S."/>
            <person name="Barry K."/>
            <person name="Bills G."/>
            <person name="Bluhm B."/>
            <person name="Cannon C."/>
            <person name="Castanera R."/>
            <person name="Culley D."/>
            <person name="Daum C."/>
            <person name="Ezra D."/>
            <person name="Gonzalez J."/>
            <person name="Henrissat B."/>
            <person name="Kuo A."/>
            <person name="Liang C."/>
            <person name="Lipzen A."/>
            <person name="Lutzoni F."/>
            <person name="Magnuson J."/>
            <person name="Mondo S."/>
            <person name="Nolan M."/>
            <person name="Ohm R."/>
            <person name="Pangilinan J."/>
            <person name="Park H.-J."/>
            <person name="Ramirez L."/>
            <person name="Alfaro M."/>
            <person name="Sun H."/>
            <person name="Tritt A."/>
            <person name="Yoshinaga Y."/>
            <person name="Zwiers L.-H."/>
            <person name="Turgeon B."/>
            <person name="Goodwin S."/>
            <person name="Spatafora J."/>
            <person name="Crous P."/>
            <person name="Grigoriev I."/>
        </authorList>
    </citation>
    <scope>NUCLEOTIDE SEQUENCE</scope>
    <source>
        <strain evidence="2">CBS 116005</strain>
    </source>
</reference>
<dbReference type="Pfam" id="PF13472">
    <property type="entry name" value="Lipase_GDSL_2"/>
    <property type="match status" value="1"/>
</dbReference>
<keyword evidence="2" id="KW-0378">Hydrolase</keyword>
<dbReference type="GO" id="GO:0016788">
    <property type="term" value="F:hydrolase activity, acting on ester bonds"/>
    <property type="evidence" value="ECO:0007669"/>
    <property type="project" value="InterPro"/>
</dbReference>
<dbReference type="PANTHER" id="PTHR37981:SF1">
    <property type="entry name" value="SGNH HYDROLASE-TYPE ESTERASE DOMAIN-CONTAINING PROTEIN"/>
    <property type="match status" value="1"/>
</dbReference>
<organism evidence="2 3">
    <name type="scientific">Teratosphaeria nubilosa</name>
    <dbReference type="NCBI Taxonomy" id="161662"/>
    <lineage>
        <taxon>Eukaryota</taxon>
        <taxon>Fungi</taxon>
        <taxon>Dikarya</taxon>
        <taxon>Ascomycota</taxon>
        <taxon>Pezizomycotina</taxon>
        <taxon>Dothideomycetes</taxon>
        <taxon>Dothideomycetidae</taxon>
        <taxon>Mycosphaerellales</taxon>
        <taxon>Teratosphaeriaceae</taxon>
        <taxon>Teratosphaeria</taxon>
    </lineage>
</organism>